<evidence type="ECO:0000256" key="1">
    <source>
        <dbReference type="SAM" id="SignalP"/>
    </source>
</evidence>
<name>A0A0G0DT90_9BACT</name>
<proteinExistence type="predicted"/>
<feature type="chain" id="PRO_5002531673" evidence="1">
    <location>
        <begin position="24"/>
        <end position="214"/>
    </location>
</feature>
<dbReference type="EMBL" id="LBPY01000011">
    <property type="protein sequence ID" value="KKP66200.1"/>
    <property type="molecule type" value="Genomic_DNA"/>
</dbReference>
<organism evidence="2 3">
    <name type="scientific">Candidatus Nomurabacteria bacterium GW2011_GWE1_35_16</name>
    <dbReference type="NCBI Taxonomy" id="1618761"/>
    <lineage>
        <taxon>Bacteria</taxon>
        <taxon>Candidatus Nomuraibacteriota</taxon>
    </lineage>
</organism>
<sequence>MQKNKIILMLTIGMILSPLFTLQAVEVSSTAKPAVSATAPKEIDKAKLEEFKAKLKQETDVLRTNLGTSKTEIEKKLADISGAKKVNLALKSQEKIKIALEKIYNKFNTQTGKLSQVDVKISAKISNLEKEGVDMTKAKAQYQIAKVALDKAISDILATRMISMEQVNKEISKDTLRTLVKSSEEIIKTAASEYRKILPLIAQANGSVKSVDKE</sequence>
<protein>
    <submittedName>
        <fullName evidence="2">Uncharacterized protein</fullName>
    </submittedName>
</protein>
<dbReference type="Proteomes" id="UP000034952">
    <property type="component" value="Unassembled WGS sequence"/>
</dbReference>
<feature type="signal peptide" evidence="1">
    <location>
        <begin position="1"/>
        <end position="23"/>
    </location>
</feature>
<keyword evidence="1" id="KW-0732">Signal</keyword>
<evidence type="ECO:0000313" key="2">
    <source>
        <dbReference type="EMBL" id="KKP66200.1"/>
    </source>
</evidence>
<comment type="caution">
    <text evidence="2">The sequence shown here is derived from an EMBL/GenBank/DDBJ whole genome shotgun (WGS) entry which is preliminary data.</text>
</comment>
<gene>
    <name evidence="2" type="ORF">UR64_C0011G0022</name>
</gene>
<reference evidence="2 3" key="1">
    <citation type="journal article" date="2015" name="Nature">
        <title>rRNA introns, odd ribosomes, and small enigmatic genomes across a large radiation of phyla.</title>
        <authorList>
            <person name="Brown C.T."/>
            <person name="Hug L.A."/>
            <person name="Thomas B.C."/>
            <person name="Sharon I."/>
            <person name="Castelle C.J."/>
            <person name="Singh A."/>
            <person name="Wilkins M.J."/>
            <person name="Williams K.H."/>
            <person name="Banfield J.F."/>
        </authorList>
    </citation>
    <scope>NUCLEOTIDE SEQUENCE [LARGE SCALE GENOMIC DNA]</scope>
</reference>
<accession>A0A0G0DT90</accession>
<dbReference type="AlphaFoldDB" id="A0A0G0DT90"/>
<evidence type="ECO:0000313" key="3">
    <source>
        <dbReference type="Proteomes" id="UP000034952"/>
    </source>
</evidence>